<dbReference type="EMBL" id="AMZH03032543">
    <property type="protein sequence ID" value="RRT32340.1"/>
    <property type="molecule type" value="Genomic_DNA"/>
</dbReference>
<name>A0A426WYF1_ENSVE</name>
<feature type="compositionally biased region" description="Polar residues" evidence="1">
    <location>
        <begin position="43"/>
        <end position="57"/>
    </location>
</feature>
<sequence>MARPSAGVAGHLQGGGQLWPRPPTKGRLAAGARKERPPVASLQGATPTTRATASRGSDVNRRSDCWLARAVVACAGVAVAEQTGQEGLGQSFCKKNELAPLNSGNSEDYPCVHNF</sequence>
<gene>
    <name evidence="2" type="ORF">B296_00034037</name>
</gene>
<reference evidence="2 3" key="1">
    <citation type="journal article" date="2014" name="Agronomy (Basel)">
        <title>A Draft Genome Sequence for Ensete ventricosum, the Drought-Tolerant Tree Against Hunger.</title>
        <authorList>
            <person name="Harrison J."/>
            <person name="Moore K.A."/>
            <person name="Paszkiewicz K."/>
            <person name="Jones T."/>
            <person name="Grant M."/>
            <person name="Ambacheew D."/>
            <person name="Muzemil S."/>
            <person name="Studholme D.J."/>
        </authorList>
    </citation>
    <scope>NUCLEOTIDE SEQUENCE [LARGE SCALE GENOMIC DNA]</scope>
</reference>
<evidence type="ECO:0000256" key="1">
    <source>
        <dbReference type="SAM" id="MobiDB-lite"/>
    </source>
</evidence>
<comment type="caution">
    <text evidence="2">The sequence shown here is derived from an EMBL/GenBank/DDBJ whole genome shotgun (WGS) entry which is preliminary data.</text>
</comment>
<proteinExistence type="predicted"/>
<dbReference type="AlphaFoldDB" id="A0A426WYF1"/>
<protein>
    <submittedName>
        <fullName evidence="2">Uncharacterized protein</fullName>
    </submittedName>
</protein>
<feature type="region of interest" description="Disordered" evidence="1">
    <location>
        <begin position="1"/>
        <end position="60"/>
    </location>
</feature>
<dbReference type="Proteomes" id="UP000287651">
    <property type="component" value="Unassembled WGS sequence"/>
</dbReference>
<accession>A0A426WYF1</accession>
<evidence type="ECO:0000313" key="2">
    <source>
        <dbReference type="EMBL" id="RRT32340.1"/>
    </source>
</evidence>
<organism evidence="2 3">
    <name type="scientific">Ensete ventricosum</name>
    <name type="common">Abyssinian banana</name>
    <name type="synonym">Musa ensete</name>
    <dbReference type="NCBI Taxonomy" id="4639"/>
    <lineage>
        <taxon>Eukaryota</taxon>
        <taxon>Viridiplantae</taxon>
        <taxon>Streptophyta</taxon>
        <taxon>Embryophyta</taxon>
        <taxon>Tracheophyta</taxon>
        <taxon>Spermatophyta</taxon>
        <taxon>Magnoliopsida</taxon>
        <taxon>Liliopsida</taxon>
        <taxon>Zingiberales</taxon>
        <taxon>Musaceae</taxon>
        <taxon>Ensete</taxon>
    </lineage>
</organism>
<evidence type="ECO:0000313" key="3">
    <source>
        <dbReference type="Proteomes" id="UP000287651"/>
    </source>
</evidence>